<dbReference type="InterPro" id="IPR012340">
    <property type="entry name" value="NA-bd_OB-fold"/>
</dbReference>
<evidence type="ECO:0000259" key="3">
    <source>
        <dbReference type="Pfam" id="PF02721"/>
    </source>
</evidence>
<dbReference type="Pfam" id="PF16900">
    <property type="entry name" value="REPA_OB_2"/>
    <property type="match status" value="1"/>
</dbReference>
<dbReference type="CDD" id="cd04481">
    <property type="entry name" value="RPA1_DBD_B_like"/>
    <property type="match status" value="1"/>
</dbReference>
<dbReference type="InterPro" id="IPR003871">
    <property type="entry name" value="RFA1B/D_OB_1st"/>
</dbReference>
<evidence type="ECO:0000313" key="8">
    <source>
        <dbReference type="Proteomes" id="UP000000763"/>
    </source>
</evidence>
<evidence type="ECO:0000259" key="5">
    <source>
        <dbReference type="Pfam" id="PF16900"/>
    </source>
</evidence>
<dbReference type="InterPro" id="IPR049163">
    <property type="entry name" value="Pif1-like_2B_dom"/>
</dbReference>
<dbReference type="EMBL" id="AL662974">
    <property type="protein sequence ID" value="CAE04650.2"/>
    <property type="molecule type" value="Genomic_DNA"/>
</dbReference>
<dbReference type="PANTHER" id="PTHR47165">
    <property type="entry name" value="OS03G0429900 PROTEIN"/>
    <property type="match status" value="1"/>
</dbReference>
<dbReference type="InterPro" id="IPR025476">
    <property type="entry name" value="Helitron_helicase-like"/>
</dbReference>
<sequence>MAICRVLGAPDLFVTFTCNSKWQEIYDALIYEPGQVPSDRSDMIVRVFNINEFISDIREGNTFGPILAVLYTVEFQKCGLPHIHCIVWLAAQNANFSAAVVDGFISAELPDVFADPLGYALVEEFMIHGPCGVDNKTCPCMKKGSCSKHFPKTFQAETILDEFGLTVYKRRDDGRYVIKNGKKLDNRNVVPYNMKLLKKYQAHINVEWCNKSNMIKYLFKYVTKGSDCTKRYFETSTQTMNRSNSENNAPRNEIQEYIDARFLSTCEAFWRAYEFDIHYRLPSVERLTVHLPNMSFVRYKKGTDLSALVNSPAAKKTMLTEWFEGNKKHTSAHNLTYCDFPKEWTWDSSARHWRPRTPSEKIGRIYYLLALLLKNLADVFAKSGGSIADYDLPQTNNIPDHIVGNRILDEELDVDCDALASHANALIPKLNNKDELDRFAKWVLDIGNGTIPATVKNDESEPSWVQIPDDLLIKTDGEKIPALINEVFPDLLNNHRNPEYLSCRAIVCPNNATVDDINSYVVNMIPGKEKEYLSCDTICKSCEHIQDYDLLYPTEFLNSINVNNFPNHRLVLKKGVTVMLLRNLNQSMGLCNGTRATSRKGLKILIVDDDGNCSSETRNVVYHEILQAIEMDHCIISKLEPGLGNPRIYVRLSRMWNFNDPKDDISLLHVALVLVDETEGSIAAQIFPPDGKLFKPLLSEGKIYYLTHYIVRNCSRSYKPVSNSLAIAFTGWTIVEEYVNAPTSFPFYTYSLKSFNQLTALLDNKDSFTDTIGVITEVSSITSVRSRTRDGDSLKRNVFISDANNATIRVSLWGDRATEFPAEESSLGIKSIIEIKDLNPFVHKKLEFVVTVTIKKIDGSWWYVACDRCRRTARPYGKTYRCGGGDCPATVPASPRFKLGLIAGDDTADTKFVMFGRMAQRIIGKSVENLLDQHPADEAYIPKQITDLLEKQFTWNVSMTDTTISNGSISFQVNNIIGNGSQPPLLLQSPSSSQAVSAVPLLTMSPSASQGMSIAQQSLTATPSLGFNSPPVTPMQGKVVDQECSSKTPTGTPVRLEDEDDDNATLATLKCPSPATKHSASKAPRKRLDLDITFHLYATYFCFVSVFVSFMHKPATYVRYFHVDLAMSYGTNRPLRGTKFSKSKPLSQLLADIIYHNAVVVTILGAGTPTKTKVVAMVSTISKSEPGDIALLAFKHRMYLALFMDKDGQEQAAERLIEQKTYTFQTTRLAFDPFKPNMHSVKNPLRQRVIIALEGIPPETWNNEAIPELLDNSCMVEEIYEQYHIQDVSIFRLAAWTIYVNLIPKIMDWNIETKGPQHTSKVDWDREAATASILVHIEKLFDYSDDGSGSDTDGEMLRHYEETNSRVPVIMNFQWTPRVADSNQGPSEAASTSAPRRRLPQELRKNNRFR</sequence>
<proteinExistence type="predicted"/>
<dbReference type="InterPro" id="IPR031657">
    <property type="entry name" value="REPA_OB_2"/>
</dbReference>
<feature type="domain" description="Replication protein A OB" evidence="5">
    <location>
        <begin position="764"/>
        <end position="826"/>
    </location>
</feature>
<dbReference type="InterPro" id="IPR047192">
    <property type="entry name" value="Euk_RPA1_DBD_C"/>
</dbReference>
<feature type="domain" description="DNA helicase Pif1-like 2B" evidence="6">
    <location>
        <begin position="555"/>
        <end position="596"/>
    </location>
</feature>
<feature type="region of interest" description="Disordered" evidence="2">
    <location>
        <begin position="1037"/>
        <end position="1058"/>
    </location>
</feature>
<dbReference type="SUPFAM" id="SSF52540">
    <property type="entry name" value="P-loop containing nucleoside triphosphate hydrolases"/>
    <property type="match status" value="1"/>
</dbReference>
<feature type="domain" description="Replication protein A 70 kDa DNA-binding subunit B/D first OB fold" evidence="3">
    <location>
        <begin position="635"/>
        <end position="737"/>
    </location>
</feature>
<dbReference type="PANTHER" id="PTHR47165:SF3">
    <property type="entry name" value="RETROTRANSPOSON-LIKE PROTEIN"/>
    <property type="match status" value="1"/>
</dbReference>
<evidence type="ECO:0000259" key="6">
    <source>
        <dbReference type="Pfam" id="PF21530"/>
    </source>
</evidence>
<keyword evidence="1" id="KW-0238">DNA-binding</keyword>
<gene>
    <name evidence="7" type="primary">OSJNBa0061G20.6</name>
</gene>
<evidence type="ECO:0000259" key="4">
    <source>
        <dbReference type="Pfam" id="PF14214"/>
    </source>
</evidence>
<dbReference type="Pfam" id="PF14214">
    <property type="entry name" value="Helitron_like_N"/>
    <property type="match status" value="1"/>
</dbReference>
<feature type="compositionally biased region" description="Polar residues" evidence="2">
    <location>
        <begin position="1381"/>
        <end position="1394"/>
    </location>
</feature>
<reference evidence="8" key="2">
    <citation type="journal article" date="2008" name="Nucleic Acids Res.">
        <title>The rice annotation project database (RAP-DB): 2008 update.</title>
        <authorList>
            <consortium name="The rice annotation project (RAP)"/>
        </authorList>
    </citation>
    <scope>GENOME REANNOTATION</scope>
    <source>
        <strain evidence="8">cv. Nipponbare</strain>
    </source>
</reference>
<dbReference type="CDD" id="cd04480">
    <property type="entry name" value="RPA1_DBD_A_like"/>
    <property type="match status" value="1"/>
</dbReference>
<evidence type="ECO:0000313" key="7">
    <source>
        <dbReference type="EMBL" id="CAE04650.2"/>
    </source>
</evidence>
<feature type="compositionally biased region" description="Basic and acidic residues" evidence="2">
    <location>
        <begin position="1399"/>
        <end position="1410"/>
    </location>
</feature>
<name>Q7XMF3_ORYSJ</name>
<feature type="domain" description="Helitron helicase-like" evidence="4">
    <location>
        <begin position="1"/>
        <end position="87"/>
    </location>
</feature>
<dbReference type="InterPro" id="IPR027417">
    <property type="entry name" value="P-loop_NTPase"/>
</dbReference>
<dbReference type="Pfam" id="PF21530">
    <property type="entry name" value="Pif1_2B_dom"/>
    <property type="match status" value="1"/>
</dbReference>
<organism evidence="7 8">
    <name type="scientific">Oryza sativa subsp. japonica</name>
    <name type="common">Rice</name>
    <dbReference type="NCBI Taxonomy" id="39947"/>
    <lineage>
        <taxon>Eukaryota</taxon>
        <taxon>Viridiplantae</taxon>
        <taxon>Streptophyta</taxon>
        <taxon>Embryophyta</taxon>
        <taxon>Tracheophyta</taxon>
        <taxon>Spermatophyta</taxon>
        <taxon>Magnoliopsida</taxon>
        <taxon>Liliopsida</taxon>
        <taxon>Poales</taxon>
        <taxon>Poaceae</taxon>
        <taxon>BOP clade</taxon>
        <taxon>Oryzoideae</taxon>
        <taxon>Oryzeae</taxon>
        <taxon>Oryzinae</taxon>
        <taxon>Oryza</taxon>
        <taxon>Oryza sativa</taxon>
    </lineage>
</organism>
<reference evidence="8" key="1">
    <citation type="journal article" date="2005" name="Nature">
        <title>The map-based sequence of the rice genome.</title>
        <authorList>
            <consortium name="International rice genome sequencing project (IRGSP)"/>
            <person name="Matsumoto T."/>
            <person name="Wu J."/>
            <person name="Kanamori H."/>
            <person name="Katayose Y."/>
            <person name="Fujisawa M."/>
            <person name="Namiki N."/>
            <person name="Mizuno H."/>
            <person name="Yamamoto K."/>
            <person name="Antonio B.A."/>
            <person name="Baba T."/>
            <person name="Sakata K."/>
            <person name="Nagamura Y."/>
            <person name="Aoki H."/>
            <person name="Arikawa K."/>
            <person name="Arita K."/>
            <person name="Bito T."/>
            <person name="Chiden Y."/>
            <person name="Fujitsuka N."/>
            <person name="Fukunaka R."/>
            <person name="Hamada M."/>
            <person name="Harada C."/>
            <person name="Hayashi A."/>
            <person name="Hijishita S."/>
            <person name="Honda M."/>
            <person name="Hosokawa S."/>
            <person name="Ichikawa Y."/>
            <person name="Idonuma A."/>
            <person name="Iijima M."/>
            <person name="Ikeda M."/>
            <person name="Ikeno M."/>
            <person name="Ito K."/>
            <person name="Ito S."/>
            <person name="Ito T."/>
            <person name="Ito Y."/>
            <person name="Ito Y."/>
            <person name="Iwabuchi A."/>
            <person name="Kamiya K."/>
            <person name="Karasawa W."/>
            <person name="Kurita K."/>
            <person name="Katagiri S."/>
            <person name="Kikuta A."/>
            <person name="Kobayashi H."/>
            <person name="Kobayashi N."/>
            <person name="Machita K."/>
            <person name="Maehara T."/>
            <person name="Masukawa M."/>
            <person name="Mizubayashi T."/>
            <person name="Mukai Y."/>
            <person name="Nagasaki H."/>
            <person name="Nagata Y."/>
            <person name="Naito S."/>
            <person name="Nakashima M."/>
            <person name="Nakama Y."/>
            <person name="Nakamichi Y."/>
            <person name="Nakamura M."/>
            <person name="Meguro A."/>
            <person name="Negishi M."/>
            <person name="Ohta I."/>
            <person name="Ohta T."/>
            <person name="Okamoto M."/>
            <person name="Ono N."/>
            <person name="Saji S."/>
            <person name="Sakaguchi M."/>
            <person name="Sakai K."/>
            <person name="Shibata M."/>
            <person name="Shimokawa T."/>
            <person name="Song J."/>
            <person name="Takazaki Y."/>
            <person name="Terasawa K."/>
            <person name="Tsugane M."/>
            <person name="Tsuji K."/>
            <person name="Ueda S."/>
            <person name="Waki K."/>
            <person name="Yamagata H."/>
            <person name="Yamamoto M."/>
            <person name="Yamamoto S."/>
            <person name="Yamane H."/>
            <person name="Yoshiki S."/>
            <person name="Yoshihara R."/>
            <person name="Yukawa K."/>
            <person name="Zhong H."/>
            <person name="Yano M."/>
            <person name="Yuan Q."/>
            <person name="Ouyang S."/>
            <person name="Liu J."/>
            <person name="Jones K.M."/>
            <person name="Gansberger K."/>
            <person name="Moffat K."/>
            <person name="Hill J."/>
            <person name="Bera J."/>
            <person name="Fadrosh D."/>
            <person name="Jin S."/>
            <person name="Johri S."/>
            <person name="Kim M."/>
            <person name="Overton L."/>
            <person name="Reardon M."/>
            <person name="Tsitrin T."/>
            <person name="Vuong H."/>
            <person name="Weaver B."/>
            <person name="Ciecko A."/>
            <person name="Tallon L."/>
            <person name="Jackson J."/>
            <person name="Pai G."/>
            <person name="Aken S.V."/>
            <person name="Utterback T."/>
            <person name="Reidmuller S."/>
            <person name="Feldblyum T."/>
            <person name="Hsiao J."/>
            <person name="Zismann V."/>
            <person name="Iobst S."/>
            <person name="de Vazeille A.R."/>
            <person name="Buell C.R."/>
            <person name="Ying K."/>
            <person name="Li Y."/>
            <person name="Lu T."/>
            <person name="Huang Y."/>
            <person name="Zhao Q."/>
            <person name="Feng Q."/>
            <person name="Zhang L."/>
            <person name="Zhu J."/>
            <person name="Weng Q."/>
            <person name="Mu J."/>
            <person name="Lu Y."/>
            <person name="Fan D."/>
            <person name="Liu Y."/>
            <person name="Guan J."/>
            <person name="Zhang Y."/>
            <person name="Yu S."/>
            <person name="Liu X."/>
            <person name="Zhang Y."/>
            <person name="Hong G."/>
            <person name="Han B."/>
            <person name="Choisne N."/>
            <person name="Demange N."/>
            <person name="Orjeda G."/>
            <person name="Samain S."/>
            <person name="Cattolico L."/>
            <person name="Pelletier E."/>
            <person name="Couloux A."/>
            <person name="Segurens B."/>
            <person name="Wincker P."/>
            <person name="D'Hont A."/>
            <person name="Scarpelli C."/>
            <person name="Weissenbach J."/>
            <person name="Salanoubat M."/>
            <person name="Quetier F."/>
            <person name="Yu Y."/>
            <person name="Kim H.R."/>
            <person name="Rambo T."/>
            <person name="Currie J."/>
            <person name="Collura K."/>
            <person name="Luo M."/>
            <person name="Yang T."/>
            <person name="Ammiraju J.S.S."/>
            <person name="Engler F."/>
            <person name="Soderlund C."/>
            <person name="Wing R.A."/>
            <person name="Palmer L.E."/>
            <person name="de la Bastide M."/>
            <person name="Spiegel L."/>
            <person name="Nascimento L."/>
            <person name="Zutavern T."/>
            <person name="O'Shaughnessy A."/>
            <person name="Dike S."/>
            <person name="Dedhia N."/>
            <person name="Preston R."/>
            <person name="Balija V."/>
            <person name="McCombie W.R."/>
            <person name="Chow T."/>
            <person name="Chen H."/>
            <person name="Chung M."/>
            <person name="Chen C."/>
            <person name="Shaw J."/>
            <person name="Wu H."/>
            <person name="Hsiao K."/>
            <person name="Chao Y."/>
            <person name="Chu M."/>
            <person name="Cheng C."/>
            <person name="Hour A."/>
            <person name="Lee P."/>
            <person name="Lin S."/>
            <person name="Lin Y."/>
            <person name="Liou J."/>
            <person name="Liu S."/>
            <person name="Hsing Y."/>
            <person name="Raghuvanshi S."/>
            <person name="Mohanty A."/>
            <person name="Bharti A.K."/>
            <person name="Gaur A."/>
            <person name="Gupta V."/>
            <person name="Kumar D."/>
            <person name="Ravi V."/>
            <person name="Vij S."/>
            <person name="Kapur A."/>
            <person name="Khurana P."/>
            <person name="Khurana P."/>
            <person name="Khurana J.P."/>
            <person name="Tyagi A.K."/>
            <person name="Gaikwad K."/>
            <person name="Singh A."/>
            <person name="Dalal V."/>
            <person name="Srivastava S."/>
            <person name="Dixit A."/>
            <person name="Pal A.K."/>
            <person name="Ghazi I.A."/>
            <person name="Yadav M."/>
            <person name="Pandit A."/>
            <person name="Bhargava A."/>
            <person name="Sureshbabu K."/>
            <person name="Batra K."/>
            <person name="Sharma T.R."/>
            <person name="Mohapatra T."/>
            <person name="Singh N.K."/>
            <person name="Messing J."/>
            <person name="Nelson A.B."/>
            <person name="Fuks G."/>
            <person name="Kavchok S."/>
            <person name="Keizer G."/>
            <person name="Linton E."/>
            <person name="Llaca V."/>
            <person name="Song R."/>
            <person name="Tanyolac B."/>
            <person name="Young S."/>
            <person name="Ho-Il K."/>
            <person name="Hahn J.H."/>
            <person name="Sangsakoo G."/>
            <person name="Vanavichit A."/>
            <person name="de Mattos Luiz.A.T."/>
            <person name="Zimmer P.D."/>
            <person name="Malone G."/>
            <person name="Dellagostin O."/>
            <person name="de Oliveira A.C."/>
            <person name="Bevan M."/>
            <person name="Bancroft I."/>
            <person name="Minx P."/>
            <person name="Cordum H."/>
            <person name="Wilson R."/>
            <person name="Cheng Z."/>
            <person name="Jin W."/>
            <person name="Jiang J."/>
            <person name="Leong S.A."/>
            <person name="Iwama H."/>
            <person name="Gojobori T."/>
            <person name="Itoh T."/>
            <person name="Niimura Y."/>
            <person name="Fujii Y."/>
            <person name="Habara T."/>
            <person name="Sakai H."/>
            <person name="Sato Y."/>
            <person name="Wilson G."/>
            <person name="Kumar K."/>
            <person name="McCouch S."/>
            <person name="Juretic N."/>
            <person name="Hoen D."/>
            <person name="Wright S."/>
            <person name="Bruskiewich R."/>
            <person name="Bureau T."/>
            <person name="Miyao A."/>
            <person name="Hirochika H."/>
            <person name="Nishikawa T."/>
            <person name="Kadowaki K."/>
            <person name="Sugiura M."/>
            <person name="Burr B."/>
            <person name="Sasaki T."/>
        </authorList>
    </citation>
    <scope>NUCLEOTIDE SEQUENCE [LARGE SCALE GENOMIC DNA]</scope>
    <source>
        <strain evidence="8">cv. Nipponbare</strain>
    </source>
</reference>
<dbReference type="Pfam" id="PF02721">
    <property type="entry name" value="DUF223"/>
    <property type="match status" value="1"/>
</dbReference>
<accession>Q7XMF3</accession>
<dbReference type="Gene3D" id="2.40.50.140">
    <property type="entry name" value="Nucleic acid-binding proteins"/>
    <property type="match status" value="2"/>
</dbReference>
<dbReference type="Proteomes" id="UP000000763">
    <property type="component" value="Chromosome 4"/>
</dbReference>
<protein>
    <submittedName>
        <fullName evidence="7">OSJNBa0061G20.6 protein</fullName>
    </submittedName>
</protein>
<feature type="region of interest" description="Disordered" evidence="2">
    <location>
        <begin position="1378"/>
        <end position="1410"/>
    </location>
</feature>
<evidence type="ECO:0000256" key="2">
    <source>
        <dbReference type="SAM" id="MobiDB-lite"/>
    </source>
</evidence>
<dbReference type="SUPFAM" id="SSF50249">
    <property type="entry name" value="Nucleic acid-binding proteins"/>
    <property type="match status" value="3"/>
</dbReference>
<dbReference type="GO" id="GO:0003677">
    <property type="term" value="F:DNA binding"/>
    <property type="evidence" value="ECO:0007669"/>
    <property type="project" value="UniProtKB-KW"/>
</dbReference>
<dbReference type="CDD" id="cd04476">
    <property type="entry name" value="RPA1_DBD_C"/>
    <property type="match status" value="1"/>
</dbReference>
<evidence type="ECO:0000256" key="1">
    <source>
        <dbReference type="ARBA" id="ARBA00023125"/>
    </source>
</evidence>